<sequence>MSRHKDDGDGKVDARQLTGVSETALLTLYGRAYQAERPDAILDDPMAIELVESIDFDFEKFGRRGQEMALRSLAVDRCATEYLTARPRATVVALAEGFQTSFWRLSSALPDAPFRWVSVDLPPVIELRRRLLPHSERITYLAQSALDYSWMAEIDDSDGVFITAEGLLMYLQPHEALGLIAACAKRFPGGQMFFDLPPTLVKKLAPRGMRSTKRYRVPPMPFSLSARQLSNLAGTMPGIRAVHDLPMPRGRGLFFGMLFPAFWQCAPLRTFRGAYTLLEFG</sequence>
<organism evidence="3 4">
    <name type="scientific">Mycobacterium servetii</name>
    <dbReference type="NCBI Taxonomy" id="3237418"/>
    <lineage>
        <taxon>Bacteria</taxon>
        <taxon>Bacillati</taxon>
        <taxon>Actinomycetota</taxon>
        <taxon>Actinomycetes</taxon>
        <taxon>Mycobacteriales</taxon>
        <taxon>Mycobacteriaceae</taxon>
        <taxon>Mycobacterium</taxon>
    </lineage>
</organism>
<keyword evidence="4" id="KW-1185">Reference proteome</keyword>
<dbReference type="InterPro" id="IPR016874">
    <property type="entry name" value="TcmP-like"/>
</dbReference>
<proteinExistence type="predicted"/>
<name>A0ABV4C144_9MYCO</name>
<dbReference type="InterPro" id="IPR029063">
    <property type="entry name" value="SAM-dependent_MTases_sf"/>
</dbReference>
<comment type="caution">
    <text evidence="3">The sequence shown here is derived from an EMBL/GenBank/DDBJ whole genome shotgun (WGS) entry which is preliminary data.</text>
</comment>
<evidence type="ECO:0000313" key="4">
    <source>
        <dbReference type="Proteomes" id="UP001564760"/>
    </source>
</evidence>
<dbReference type="PIRSF" id="PIRSF028177">
    <property type="entry name" value="Polyketide_synth_Omtfrase_TcmP"/>
    <property type="match status" value="1"/>
</dbReference>
<gene>
    <name evidence="3" type="ORF">AB8998_15290</name>
</gene>
<keyword evidence="2" id="KW-0808">Transferase</keyword>
<dbReference type="GO" id="GO:0032259">
    <property type="term" value="P:methylation"/>
    <property type="evidence" value="ECO:0007669"/>
    <property type="project" value="UniProtKB-KW"/>
</dbReference>
<dbReference type="SUPFAM" id="SSF53335">
    <property type="entry name" value="S-adenosyl-L-methionine-dependent methyltransferases"/>
    <property type="match status" value="1"/>
</dbReference>
<dbReference type="InterPro" id="IPR007213">
    <property type="entry name" value="Ppm1/Ppm2/Tcmp"/>
</dbReference>
<evidence type="ECO:0000256" key="2">
    <source>
        <dbReference type="ARBA" id="ARBA00022679"/>
    </source>
</evidence>
<dbReference type="Gene3D" id="3.40.50.150">
    <property type="entry name" value="Vaccinia Virus protein VP39"/>
    <property type="match status" value="1"/>
</dbReference>
<evidence type="ECO:0000256" key="1">
    <source>
        <dbReference type="ARBA" id="ARBA00022603"/>
    </source>
</evidence>
<keyword evidence="1 3" id="KW-0489">Methyltransferase</keyword>
<protein>
    <submittedName>
        <fullName evidence="3">Class I SAM-dependent methyltransferase</fullName>
    </submittedName>
</protein>
<dbReference type="RefSeq" id="WP_369738654.1">
    <property type="nucleotide sequence ID" value="NZ_JBGEDP010000001.1"/>
</dbReference>
<dbReference type="Proteomes" id="UP001564760">
    <property type="component" value="Unassembled WGS sequence"/>
</dbReference>
<accession>A0ABV4C144</accession>
<reference evidence="3 4" key="1">
    <citation type="submission" date="2024-08" db="EMBL/GenBank/DDBJ databases">
        <title>Mycobacterium servetensis sp. nov., a novel rapid-growing mycobacterial species recovered from a human patient in Zaragoza, Spain.</title>
        <authorList>
            <person name="Tristancho-Baro A.I."/>
            <person name="Buenestado-Serrano S."/>
            <person name="Garcia De Viedma D."/>
            <person name="Milagro-Beamonte A."/>
            <person name="Burillo N."/>
            <person name="Sanz S."/>
            <person name="Lopez-Calleja A.I."/>
            <person name="Penas-Utrilla D."/>
            <person name="Guardingo M."/>
            <person name="Garcia M.J."/>
            <person name="Vinuelas-Bayon J."/>
        </authorList>
    </citation>
    <scope>NUCLEOTIDE SEQUENCE [LARGE SCALE GENOMIC DNA]</scope>
    <source>
        <strain evidence="4">HUMS_12744610</strain>
    </source>
</reference>
<dbReference type="PANTHER" id="PTHR43619:SF2">
    <property type="entry name" value="S-ADENOSYL-L-METHIONINE-DEPENDENT METHYLTRANSFERASES SUPERFAMILY PROTEIN"/>
    <property type="match status" value="1"/>
</dbReference>
<dbReference type="GO" id="GO:0008168">
    <property type="term" value="F:methyltransferase activity"/>
    <property type="evidence" value="ECO:0007669"/>
    <property type="project" value="UniProtKB-KW"/>
</dbReference>
<evidence type="ECO:0000313" key="3">
    <source>
        <dbReference type="EMBL" id="MEY8016262.1"/>
    </source>
</evidence>
<dbReference type="PANTHER" id="PTHR43619">
    <property type="entry name" value="S-ADENOSYL-L-METHIONINE-DEPENDENT METHYLTRANSFERASE YKTD-RELATED"/>
    <property type="match status" value="1"/>
</dbReference>
<dbReference type="Pfam" id="PF04072">
    <property type="entry name" value="LCM"/>
    <property type="match status" value="1"/>
</dbReference>
<dbReference type="EMBL" id="JBGEDP010000001">
    <property type="protein sequence ID" value="MEY8016262.1"/>
    <property type="molecule type" value="Genomic_DNA"/>
</dbReference>